<dbReference type="AlphaFoldDB" id="A0A392U5E4"/>
<feature type="non-terminal residue" evidence="1">
    <location>
        <position position="71"/>
    </location>
</feature>
<name>A0A392U5E4_9FABA</name>
<dbReference type="PANTHER" id="PTHR35317">
    <property type="entry name" value="OS04G0629600 PROTEIN"/>
    <property type="match status" value="1"/>
</dbReference>
<sequence>METILLKDSAKGIWDSMKQKYQGSNKVKRAHLQALCKELELLEMKDGETVNEYFARTLSIINKMKIHGERV</sequence>
<evidence type="ECO:0000313" key="2">
    <source>
        <dbReference type="Proteomes" id="UP000265520"/>
    </source>
</evidence>
<dbReference type="Pfam" id="PF14223">
    <property type="entry name" value="Retrotran_gag_2"/>
    <property type="match status" value="1"/>
</dbReference>
<dbReference type="EMBL" id="LXQA010741921">
    <property type="protein sequence ID" value="MCI68743.1"/>
    <property type="molecule type" value="Genomic_DNA"/>
</dbReference>
<accession>A0A392U5E4</accession>
<protein>
    <submittedName>
        <fullName evidence="1">Retrovirus-related pol polyprotein</fullName>
    </submittedName>
</protein>
<organism evidence="1 2">
    <name type="scientific">Trifolium medium</name>
    <dbReference type="NCBI Taxonomy" id="97028"/>
    <lineage>
        <taxon>Eukaryota</taxon>
        <taxon>Viridiplantae</taxon>
        <taxon>Streptophyta</taxon>
        <taxon>Embryophyta</taxon>
        <taxon>Tracheophyta</taxon>
        <taxon>Spermatophyta</taxon>
        <taxon>Magnoliopsida</taxon>
        <taxon>eudicotyledons</taxon>
        <taxon>Gunneridae</taxon>
        <taxon>Pentapetalae</taxon>
        <taxon>rosids</taxon>
        <taxon>fabids</taxon>
        <taxon>Fabales</taxon>
        <taxon>Fabaceae</taxon>
        <taxon>Papilionoideae</taxon>
        <taxon>50 kb inversion clade</taxon>
        <taxon>NPAAA clade</taxon>
        <taxon>Hologalegina</taxon>
        <taxon>IRL clade</taxon>
        <taxon>Trifolieae</taxon>
        <taxon>Trifolium</taxon>
    </lineage>
</organism>
<comment type="caution">
    <text evidence="1">The sequence shown here is derived from an EMBL/GenBank/DDBJ whole genome shotgun (WGS) entry which is preliminary data.</text>
</comment>
<proteinExistence type="predicted"/>
<reference evidence="1 2" key="1">
    <citation type="journal article" date="2018" name="Front. Plant Sci.">
        <title>Red Clover (Trifolium pratense) and Zigzag Clover (T. medium) - A Picture of Genomic Similarities and Differences.</title>
        <authorList>
            <person name="Dluhosova J."/>
            <person name="Istvanek J."/>
            <person name="Nedelnik J."/>
            <person name="Repkova J."/>
        </authorList>
    </citation>
    <scope>NUCLEOTIDE SEQUENCE [LARGE SCALE GENOMIC DNA]</scope>
    <source>
        <strain evidence="2">cv. 10/8</strain>
        <tissue evidence="1">Leaf</tissue>
    </source>
</reference>
<dbReference type="Proteomes" id="UP000265520">
    <property type="component" value="Unassembled WGS sequence"/>
</dbReference>
<keyword evidence="2" id="KW-1185">Reference proteome</keyword>
<evidence type="ECO:0000313" key="1">
    <source>
        <dbReference type="EMBL" id="MCI68743.1"/>
    </source>
</evidence>
<dbReference type="PANTHER" id="PTHR35317:SF27">
    <property type="entry name" value="RETROVIRUS-RELATED POL POLYPROTEIN FROM TRANSPOSON TNT 1-94"/>
    <property type="match status" value="1"/>
</dbReference>